<feature type="domain" description="O-antigen ligase-related" evidence="6">
    <location>
        <begin position="214"/>
        <end position="358"/>
    </location>
</feature>
<dbReference type="InterPro" id="IPR051533">
    <property type="entry name" value="WaaL-like"/>
</dbReference>
<name>A0AAU0MEC5_9MICO</name>
<protein>
    <submittedName>
        <fullName evidence="7">O-antigen ligase family protein</fullName>
    </submittedName>
</protein>
<feature type="transmembrane region" description="Helical" evidence="5">
    <location>
        <begin position="49"/>
        <end position="67"/>
    </location>
</feature>
<feature type="transmembrane region" description="Helical" evidence="5">
    <location>
        <begin position="79"/>
        <end position="99"/>
    </location>
</feature>
<keyword evidence="7" id="KW-0436">Ligase</keyword>
<dbReference type="GO" id="GO:0016020">
    <property type="term" value="C:membrane"/>
    <property type="evidence" value="ECO:0007669"/>
    <property type="project" value="UniProtKB-SubCell"/>
</dbReference>
<evidence type="ECO:0000256" key="2">
    <source>
        <dbReference type="ARBA" id="ARBA00022692"/>
    </source>
</evidence>
<feature type="transmembrane region" description="Helical" evidence="5">
    <location>
        <begin position="229"/>
        <end position="247"/>
    </location>
</feature>
<evidence type="ECO:0000256" key="1">
    <source>
        <dbReference type="ARBA" id="ARBA00004141"/>
    </source>
</evidence>
<accession>A0AAU0MEC5</accession>
<dbReference type="InterPro" id="IPR007016">
    <property type="entry name" value="O-antigen_ligase-rel_domated"/>
</dbReference>
<organism evidence="7 8">
    <name type="scientific">Microbacterium limosum</name>
    <dbReference type="NCBI Taxonomy" id="3079935"/>
    <lineage>
        <taxon>Bacteria</taxon>
        <taxon>Bacillati</taxon>
        <taxon>Actinomycetota</taxon>
        <taxon>Actinomycetes</taxon>
        <taxon>Micrococcales</taxon>
        <taxon>Microbacteriaceae</taxon>
        <taxon>Microbacterium</taxon>
    </lineage>
</organism>
<dbReference type="KEGG" id="mliy:RYJ27_08750"/>
<evidence type="ECO:0000313" key="8">
    <source>
        <dbReference type="Proteomes" id="UP001329313"/>
    </source>
</evidence>
<dbReference type="AlphaFoldDB" id="A0AAU0MEC5"/>
<evidence type="ECO:0000256" key="5">
    <source>
        <dbReference type="SAM" id="Phobius"/>
    </source>
</evidence>
<dbReference type="GO" id="GO:0016874">
    <property type="term" value="F:ligase activity"/>
    <property type="evidence" value="ECO:0007669"/>
    <property type="project" value="UniProtKB-KW"/>
</dbReference>
<dbReference type="PANTHER" id="PTHR37422">
    <property type="entry name" value="TEICHURONIC ACID BIOSYNTHESIS PROTEIN TUAE"/>
    <property type="match status" value="1"/>
</dbReference>
<comment type="subcellular location">
    <subcellularLocation>
        <location evidence="1">Membrane</location>
        <topology evidence="1">Multi-pass membrane protein</topology>
    </subcellularLocation>
</comment>
<feature type="transmembrane region" description="Helical" evidence="5">
    <location>
        <begin position="402"/>
        <end position="418"/>
    </location>
</feature>
<dbReference type="RefSeq" id="WP_330169939.1">
    <property type="nucleotide sequence ID" value="NZ_CP137080.1"/>
</dbReference>
<feature type="transmembrane region" description="Helical" evidence="5">
    <location>
        <begin position="345"/>
        <end position="366"/>
    </location>
</feature>
<feature type="transmembrane region" description="Helical" evidence="5">
    <location>
        <begin position="378"/>
        <end position="396"/>
    </location>
</feature>
<feature type="transmembrane region" description="Helical" evidence="5">
    <location>
        <begin position="137"/>
        <end position="156"/>
    </location>
</feature>
<evidence type="ECO:0000313" key="7">
    <source>
        <dbReference type="EMBL" id="WOQ68798.1"/>
    </source>
</evidence>
<proteinExistence type="predicted"/>
<evidence type="ECO:0000256" key="3">
    <source>
        <dbReference type="ARBA" id="ARBA00022989"/>
    </source>
</evidence>
<feature type="transmembrane region" description="Helical" evidence="5">
    <location>
        <begin position="24"/>
        <end position="43"/>
    </location>
</feature>
<feature type="transmembrane region" description="Helical" evidence="5">
    <location>
        <begin position="205"/>
        <end position="223"/>
    </location>
</feature>
<keyword evidence="3 5" id="KW-1133">Transmembrane helix</keyword>
<dbReference type="Proteomes" id="UP001329313">
    <property type="component" value="Chromosome"/>
</dbReference>
<dbReference type="EMBL" id="CP137080">
    <property type="protein sequence ID" value="WOQ68798.1"/>
    <property type="molecule type" value="Genomic_DNA"/>
</dbReference>
<sequence>MTDAAGYGSHPLRTWVSETLDSAVFARAFTLAAFGAVLSSFAIQRLSGGVVYATIVAGLCLVGAAILVRRRREVNLVRLLPSTLVLFVAWLLVTTVWSSDRGETLSGWGHTAALAFLGIVVGHVRDTLQTARALGDVLRVLLATSLGVEVLSGILLDMPFRFLGVAGNIALGGPVQGVFGTRNMLGFIAVIALITFVVEWRTTSVRRGVAIFSISLAALMALLSASPTVFVLALAVAAATGALDLIRRTPEPRRRPLQATLAGVVVVGLTIAYAFRHLIIGLLNAGSDFATRAELWDTILVYVRVRPVQGWGWFGPWPVQEFPFVSINIITTDRHASALNAYFDVLLQAGWVGLLLFLVMCGIALVRSWLVASARRSVVYAWTPLVLVTLLVDSAFESFTLSGFGWMLLTVCLVRAGLSRSWRERMRSAEEAEGSGELPHDARG</sequence>
<evidence type="ECO:0000259" key="6">
    <source>
        <dbReference type="Pfam" id="PF04932"/>
    </source>
</evidence>
<keyword evidence="2 5" id="KW-0812">Transmembrane</keyword>
<keyword evidence="8" id="KW-1185">Reference proteome</keyword>
<keyword evidence="4 5" id="KW-0472">Membrane</keyword>
<evidence type="ECO:0000256" key="4">
    <source>
        <dbReference type="ARBA" id="ARBA00023136"/>
    </source>
</evidence>
<reference evidence="7 8" key="1">
    <citation type="submission" date="2023-10" db="EMBL/GenBank/DDBJ databases">
        <title>Y20.</title>
        <authorList>
            <person name="Zhang G."/>
            <person name="Ding Y."/>
        </authorList>
    </citation>
    <scope>NUCLEOTIDE SEQUENCE [LARGE SCALE GENOMIC DNA]</scope>
    <source>
        <strain evidence="7 8">Y20</strain>
    </source>
</reference>
<feature type="transmembrane region" description="Helical" evidence="5">
    <location>
        <begin position="105"/>
        <end position="125"/>
    </location>
</feature>
<feature type="transmembrane region" description="Helical" evidence="5">
    <location>
        <begin position="176"/>
        <end position="198"/>
    </location>
</feature>
<dbReference type="Pfam" id="PF04932">
    <property type="entry name" value="Wzy_C"/>
    <property type="match status" value="1"/>
</dbReference>
<feature type="transmembrane region" description="Helical" evidence="5">
    <location>
        <begin position="259"/>
        <end position="279"/>
    </location>
</feature>
<dbReference type="PANTHER" id="PTHR37422:SF21">
    <property type="entry name" value="EXOQ-LIKE PROTEIN"/>
    <property type="match status" value="1"/>
</dbReference>
<gene>
    <name evidence="7" type="ORF">RYJ27_08750</name>
</gene>